<comment type="caution">
    <text evidence="3">The sequence shown here is derived from an EMBL/GenBank/DDBJ whole genome shotgun (WGS) entry which is preliminary data.</text>
</comment>
<feature type="domain" description="Amidohydrolase-related" evidence="2">
    <location>
        <begin position="56"/>
        <end position="424"/>
    </location>
</feature>
<dbReference type="EC" id="3.5.3.13" evidence="3"/>
<dbReference type="PANTHER" id="PTHR43794:SF11">
    <property type="entry name" value="AMIDOHYDROLASE-RELATED DOMAIN-CONTAINING PROTEIN"/>
    <property type="match status" value="1"/>
</dbReference>
<dbReference type="NCBIfam" id="NF006681">
    <property type="entry name" value="PRK09229.1-2"/>
    <property type="match status" value="1"/>
</dbReference>
<dbReference type="Proteomes" id="UP001551482">
    <property type="component" value="Unassembled WGS sequence"/>
</dbReference>
<gene>
    <name evidence="3" type="ORF">AB0C36_37855</name>
</gene>
<keyword evidence="4" id="KW-1185">Reference proteome</keyword>
<dbReference type="SUPFAM" id="SSF51556">
    <property type="entry name" value="Metallo-dependent hydrolases"/>
    <property type="match status" value="1"/>
</dbReference>
<keyword evidence="1 3" id="KW-0378">Hydrolase</keyword>
<dbReference type="EMBL" id="JBEZFP010000163">
    <property type="protein sequence ID" value="MEU8139250.1"/>
    <property type="molecule type" value="Genomic_DNA"/>
</dbReference>
<organism evidence="3 4">
    <name type="scientific">Streptodolium elevatio</name>
    <dbReference type="NCBI Taxonomy" id="3157996"/>
    <lineage>
        <taxon>Bacteria</taxon>
        <taxon>Bacillati</taxon>
        <taxon>Actinomycetota</taxon>
        <taxon>Actinomycetes</taxon>
        <taxon>Kitasatosporales</taxon>
        <taxon>Streptomycetaceae</taxon>
        <taxon>Streptodolium</taxon>
    </lineage>
</organism>
<dbReference type="Gene3D" id="3.20.20.140">
    <property type="entry name" value="Metal-dependent hydrolases"/>
    <property type="match status" value="1"/>
</dbReference>
<dbReference type="InterPro" id="IPR010252">
    <property type="entry name" value="HutF"/>
</dbReference>
<sequence length="449" mass="47430">MTALPPTRALWCEIVHTRTGIERDVVVEVHDGRITAVRPDTPTPPPGAAVRRGLTLPGFANAHSHAFHRVLRGRTQAGSGTFWTWREMMYTAAAKLDPDTYLALARAVYAEMALAGITSLGEFHYLHHAPGGTPYDDPNAMGKALVEAARQAGIRITLLDTCYLTGGIGEKLTGTQLRFDDGDADRWAARVDGLKGDDHARIGAAVHSVRAVPAAQIPVVAAWAAEREAPLHAHVSEQPAENHASLEAYDNTPVGVFDDAGALGSRFVAVHATHLTDRDIAVLGTSGAGVCLCPTTERDLADGIGPAGELSRAGVPLSLGTDSQAVIDMFEEARAVELDERLRTGSRGHFTTARLLAHGTVLGQAALGWDDVGRIEPGMRADLVTVGLDSVRLAGTLPRLASESAVFAATAADVTHVMVGGRTVVADGVHQTVEDVPGELARTIRSLVE</sequence>
<dbReference type="InterPro" id="IPR032466">
    <property type="entry name" value="Metal_Hydrolase"/>
</dbReference>
<dbReference type="Pfam" id="PF01979">
    <property type="entry name" value="Amidohydro_1"/>
    <property type="match status" value="1"/>
</dbReference>
<evidence type="ECO:0000259" key="2">
    <source>
        <dbReference type="Pfam" id="PF01979"/>
    </source>
</evidence>
<proteinExistence type="predicted"/>
<evidence type="ECO:0000256" key="1">
    <source>
        <dbReference type="ARBA" id="ARBA00022801"/>
    </source>
</evidence>
<dbReference type="GO" id="GO:0050416">
    <property type="term" value="F:formimidoylglutamate deiminase activity"/>
    <property type="evidence" value="ECO:0007669"/>
    <property type="project" value="UniProtKB-EC"/>
</dbReference>
<dbReference type="Gene3D" id="2.30.40.10">
    <property type="entry name" value="Urease, subunit C, domain 1"/>
    <property type="match status" value="1"/>
</dbReference>
<dbReference type="InterPro" id="IPR011059">
    <property type="entry name" value="Metal-dep_hydrolase_composite"/>
</dbReference>
<evidence type="ECO:0000313" key="4">
    <source>
        <dbReference type="Proteomes" id="UP001551482"/>
    </source>
</evidence>
<name>A0ABV3DU45_9ACTN</name>
<accession>A0ABV3DU45</accession>
<reference evidence="3 4" key="1">
    <citation type="submission" date="2024-06" db="EMBL/GenBank/DDBJ databases">
        <title>The Natural Products Discovery Center: Release of the First 8490 Sequenced Strains for Exploring Actinobacteria Biosynthetic Diversity.</title>
        <authorList>
            <person name="Kalkreuter E."/>
            <person name="Kautsar S.A."/>
            <person name="Yang D."/>
            <person name="Bader C.D."/>
            <person name="Teijaro C.N."/>
            <person name="Fluegel L."/>
            <person name="Davis C.M."/>
            <person name="Simpson J.R."/>
            <person name="Lauterbach L."/>
            <person name="Steele A.D."/>
            <person name="Gui C."/>
            <person name="Meng S."/>
            <person name="Li G."/>
            <person name="Viehrig K."/>
            <person name="Ye F."/>
            <person name="Su P."/>
            <person name="Kiefer A.F."/>
            <person name="Nichols A."/>
            <person name="Cepeda A.J."/>
            <person name="Yan W."/>
            <person name="Fan B."/>
            <person name="Jiang Y."/>
            <person name="Adhikari A."/>
            <person name="Zheng C.-J."/>
            <person name="Schuster L."/>
            <person name="Cowan T.M."/>
            <person name="Smanski M.J."/>
            <person name="Chevrette M.G."/>
            <person name="De Carvalho L.P.S."/>
            <person name="Shen B."/>
        </authorList>
    </citation>
    <scope>NUCLEOTIDE SEQUENCE [LARGE SCALE GENOMIC DNA]</scope>
    <source>
        <strain evidence="3 4">NPDC048946</strain>
    </source>
</reference>
<protein>
    <submittedName>
        <fullName evidence="3">Formimidoylglutamate deiminase</fullName>
        <ecNumber evidence="3">3.5.3.13</ecNumber>
    </submittedName>
</protein>
<dbReference type="SUPFAM" id="SSF51338">
    <property type="entry name" value="Composite domain of metallo-dependent hydrolases"/>
    <property type="match status" value="1"/>
</dbReference>
<dbReference type="InterPro" id="IPR006680">
    <property type="entry name" value="Amidohydro-rel"/>
</dbReference>
<evidence type="ECO:0000313" key="3">
    <source>
        <dbReference type="EMBL" id="MEU8139250.1"/>
    </source>
</evidence>
<dbReference type="PANTHER" id="PTHR43794">
    <property type="entry name" value="AMINOHYDROLASE SSNA-RELATED"/>
    <property type="match status" value="1"/>
</dbReference>
<dbReference type="NCBIfam" id="TIGR02022">
    <property type="entry name" value="hutF"/>
    <property type="match status" value="1"/>
</dbReference>
<dbReference type="InterPro" id="IPR050287">
    <property type="entry name" value="MTA/SAH_deaminase"/>
</dbReference>